<comment type="caution">
    <text evidence="6">The sequence shown here is derived from an EMBL/GenBank/DDBJ whole genome shotgun (WGS) entry which is preliminary data.</text>
</comment>
<organism evidence="6 7">
    <name type="scientific">Pyrrhoderma noxium</name>
    <dbReference type="NCBI Taxonomy" id="2282107"/>
    <lineage>
        <taxon>Eukaryota</taxon>
        <taxon>Fungi</taxon>
        <taxon>Dikarya</taxon>
        <taxon>Basidiomycota</taxon>
        <taxon>Agaricomycotina</taxon>
        <taxon>Agaricomycetes</taxon>
        <taxon>Hymenochaetales</taxon>
        <taxon>Hymenochaetaceae</taxon>
        <taxon>Pyrrhoderma</taxon>
    </lineage>
</organism>
<dbReference type="InterPro" id="IPR009071">
    <property type="entry name" value="HMG_box_dom"/>
</dbReference>
<dbReference type="AlphaFoldDB" id="A0A286UCX6"/>
<keyword evidence="2 3" id="KW-0539">Nucleus</keyword>
<evidence type="ECO:0000256" key="2">
    <source>
        <dbReference type="ARBA" id="ARBA00023242"/>
    </source>
</evidence>
<dbReference type="InParanoid" id="A0A286UCX6"/>
<feature type="region of interest" description="Disordered" evidence="4">
    <location>
        <begin position="44"/>
        <end position="74"/>
    </location>
</feature>
<feature type="compositionally biased region" description="Polar residues" evidence="4">
    <location>
        <begin position="104"/>
        <end position="114"/>
    </location>
</feature>
<dbReference type="OrthoDB" id="6247875at2759"/>
<evidence type="ECO:0000313" key="6">
    <source>
        <dbReference type="EMBL" id="PAV17379.1"/>
    </source>
</evidence>
<dbReference type="InterPro" id="IPR036910">
    <property type="entry name" value="HMG_box_dom_sf"/>
</dbReference>
<feature type="region of interest" description="Disordered" evidence="4">
    <location>
        <begin position="87"/>
        <end position="211"/>
    </location>
</feature>
<evidence type="ECO:0000256" key="4">
    <source>
        <dbReference type="SAM" id="MobiDB-lite"/>
    </source>
</evidence>
<dbReference type="Proteomes" id="UP000217199">
    <property type="component" value="Unassembled WGS sequence"/>
</dbReference>
<evidence type="ECO:0000256" key="1">
    <source>
        <dbReference type="ARBA" id="ARBA00023125"/>
    </source>
</evidence>
<name>A0A286UCX6_9AGAM</name>
<dbReference type="InterPro" id="IPR051356">
    <property type="entry name" value="SOX/SOX-like_TF"/>
</dbReference>
<accession>A0A286UCX6</accession>
<sequence>MATPHIPRPANCYILFRKEMRKAYVPPPGKRADERARSKFTSEMWKRMSKEEKAPWREKARLADEEHKSKYPNYKLTLKRKPAIEEALALKREKKEAKSPKKTMASSSPQQMDTDSQHKQVGQVPGISCYHPTGGPTRGVPENNSYDRSPSTPPVASVHGPLEPSHAMSNLRNSDGPGKLDPYGNIQRTQTPVGAQPETPPQCPSTPHYSS</sequence>
<protein>
    <submittedName>
        <fullName evidence="6">HMG (High mobility group) box</fullName>
    </submittedName>
</protein>
<feature type="DNA-binding region" description="HMG box" evidence="3">
    <location>
        <begin position="6"/>
        <end position="75"/>
    </location>
</feature>
<reference evidence="6 7" key="1">
    <citation type="journal article" date="2017" name="Mol. Ecol.">
        <title>Comparative and population genomic landscape of Phellinus noxius: A hypervariable fungus causing root rot in trees.</title>
        <authorList>
            <person name="Chung C.L."/>
            <person name="Lee T.J."/>
            <person name="Akiba M."/>
            <person name="Lee H.H."/>
            <person name="Kuo T.H."/>
            <person name="Liu D."/>
            <person name="Ke H.M."/>
            <person name="Yokoi T."/>
            <person name="Roa M.B."/>
            <person name="Lu M.J."/>
            <person name="Chang Y.Y."/>
            <person name="Ann P.J."/>
            <person name="Tsai J.N."/>
            <person name="Chen C.Y."/>
            <person name="Tzean S.S."/>
            <person name="Ota Y."/>
            <person name="Hattori T."/>
            <person name="Sahashi N."/>
            <person name="Liou R.F."/>
            <person name="Kikuchi T."/>
            <person name="Tsai I.J."/>
        </authorList>
    </citation>
    <scope>NUCLEOTIDE SEQUENCE [LARGE SCALE GENOMIC DNA]</scope>
    <source>
        <strain evidence="6 7">FFPRI411160</strain>
    </source>
</reference>
<dbReference type="Pfam" id="PF00505">
    <property type="entry name" value="HMG_box"/>
    <property type="match status" value="1"/>
</dbReference>
<evidence type="ECO:0000259" key="5">
    <source>
        <dbReference type="PROSITE" id="PS50118"/>
    </source>
</evidence>
<dbReference type="GO" id="GO:0000978">
    <property type="term" value="F:RNA polymerase II cis-regulatory region sequence-specific DNA binding"/>
    <property type="evidence" value="ECO:0007669"/>
    <property type="project" value="TreeGrafter"/>
</dbReference>
<dbReference type="Gene3D" id="1.10.30.10">
    <property type="entry name" value="High mobility group box domain"/>
    <property type="match status" value="1"/>
</dbReference>
<dbReference type="EMBL" id="NBII01000007">
    <property type="protein sequence ID" value="PAV17379.1"/>
    <property type="molecule type" value="Genomic_DNA"/>
</dbReference>
<evidence type="ECO:0000256" key="3">
    <source>
        <dbReference type="PROSITE-ProRule" id="PRU00267"/>
    </source>
</evidence>
<gene>
    <name evidence="6" type="ORF">PNOK_0744300</name>
</gene>
<evidence type="ECO:0000313" key="7">
    <source>
        <dbReference type="Proteomes" id="UP000217199"/>
    </source>
</evidence>
<feature type="compositionally biased region" description="Basic and acidic residues" evidence="4">
    <location>
        <begin position="87"/>
        <end position="99"/>
    </location>
</feature>
<dbReference type="SMART" id="SM00398">
    <property type="entry name" value="HMG"/>
    <property type="match status" value="1"/>
</dbReference>
<dbReference type="PROSITE" id="PS50118">
    <property type="entry name" value="HMG_BOX_2"/>
    <property type="match status" value="1"/>
</dbReference>
<proteinExistence type="predicted"/>
<dbReference type="SUPFAM" id="SSF47095">
    <property type="entry name" value="HMG-box"/>
    <property type="match status" value="1"/>
</dbReference>
<keyword evidence="1 3" id="KW-0238">DNA-binding</keyword>
<dbReference type="GO" id="GO:0005634">
    <property type="term" value="C:nucleus"/>
    <property type="evidence" value="ECO:0007669"/>
    <property type="project" value="UniProtKB-UniRule"/>
</dbReference>
<dbReference type="PANTHER" id="PTHR45789">
    <property type="entry name" value="FI18025P1"/>
    <property type="match status" value="1"/>
</dbReference>
<feature type="domain" description="HMG box" evidence="5">
    <location>
        <begin position="6"/>
        <end position="75"/>
    </location>
</feature>
<dbReference type="PANTHER" id="PTHR45789:SF2">
    <property type="entry name" value="FI18025P1"/>
    <property type="match status" value="1"/>
</dbReference>
<dbReference type="STRING" id="2282107.A0A286UCX6"/>
<dbReference type="CDD" id="cd01389">
    <property type="entry name" value="HMG-box_ROX1-like"/>
    <property type="match status" value="1"/>
</dbReference>
<dbReference type="GO" id="GO:0000981">
    <property type="term" value="F:DNA-binding transcription factor activity, RNA polymerase II-specific"/>
    <property type="evidence" value="ECO:0007669"/>
    <property type="project" value="TreeGrafter"/>
</dbReference>
<keyword evidence="7" id="KW-1185">Reference proteome</keyword>
<feature type="compositionally biased region" description="Basic and acidic residues" evidence="4">
    <location>
        <begin position="44"/>
        <end position="69"/>
    </location>
</feature>